<proteinExistence type="inferred from homology"/>
<evidence type="ECO:0000313" key="11">
    <source>
        <dbReference type="Proteomes" id="UP000002878"/>
    </source>
</evidence>
<dbReference type="GO" id="GO:0055129">
    <property type="term" value="P:L-proline biosynthetic process"/>
    <property type="evidence" value="ECO:0007669"/>
    <property type="project" value="UniProtKB-UniRule"/>
</dbReference>
<keyword evidence="5 8" id="KW-0547">Nucleotide-binding</keyword>
<dbReference type="Gene3D" id="2.30.130.10">
    <property type="entry name" value="PUA domain"/>
    <property type="match status" value="1"/>
</dbReference>
<dbReference type="PRINTS" id="PR00474">
    <property type="entry name" value="GLU5KINASE"/>
</dbReference>
<dbReference type="Pfam" id="PF00696">
    <property type="entry name" value="AA_kinase"/>
    <property type="match status" value="1"/>
</dbReference>
<feature type="binding site" evidence="8">
    <location>
        <position position="149"/>
    </location>
    <ligand>
        <name>substrate</name>
    </ligand>
</feature>
<keyword evidence="3 8" id="KW-0641">Proline biosynthesis</keyword>
<dbReference type="HOGENOM" id="CLU_025400_2_0_9"/>
<dbReference type="PANTHER" id="PTHR43654">
    <property type="entry name" value="GLUTAMATE 5-KINASE"/>
    <property type="match status" value="1"/>
</dbReference>
<evidence type="ECO:0000256" key="4">
    <source>
        <dbReference type="ARBA" id="ARBA00022679"/>
    </source>
</evidence>
<keyword evidence="4 8" id="KW-0808">Transferase</keyword>
<feature type="binding site" evidence="8">
    <location>
        <position position="10"/>
    </location>
    <ligand>
        <name>ATP</name>
        <dbReference type="ChEBI" id="CHEBI:30616"/>
    </ligand>
</feature>
<dbReference type="GO" id="GO:0005524">
    <property type="term" value="F:ATP binding"/>
    <property type="evidence" value="ECO:0007669"/>
    <property type="project" value="UniProtKB-KW"/>
</dbReference>
<evidence type="ECO:0000313" key="10">
    <source>
        <dbReference type="EMBL" id="AFJ61402.1"/>
    </source>
</evidence>
<comment type="subcellular location">
    <subcellularLocation>
        <location evidence="8">Cytoplasm</location>
    </subcellularLocation>
</comment>
<dbReference type="InterPro" id="IPR005715">
    <property type="entry name" value="Glu_5kinase/COase_Synthase"/>
</dbReference>
<evidence type="ECO:0000256" key="1">
    <source>
        <dbReference type="ARBA" id="ARBA00022490"/>
    </source>
</evidence>
<dbReference type="KEGG" id="bqy:MUS_1385"/>
<feature type="binding site" evidence="8">
    <location>
        <begin position="169"/>
        <end position="170"/>
    </location>
    <ligand>
        <name>ATP</name>
        <dbReference type="ChEBI" id="CHEBI:30616"/>
    </ligand>
</feature>
<keyword evidence="6 8" id="KW-0418">Kinase</keyword>
<dbReference type="InterPro" id="IPR036393">
    <property type="entry name" value="AceGlu_kinase-like_sf"/>
</dbReference>
<dbReference type="GO" id="GO:0004349">
    <property type="term" value="F:glutamate 5-kinase activity"/>
    <property type="evidence" value="ECO:0007669"/>
    <property type="project" value="UniProtKB-UniRule"/>
</dbReference>
<dbReference type="InterPro" id="IPR036974">
    <property type="entry name" value="PUA_sf"/>
</dbReference>
<dbReference type="KEGG" id="bya:BANAU_1229"/>
<dbReference type="SUPFAM" id="SSF53633">
    <property type="entry name" value="Carbamate kinase-like"/>
    <property type="match status" value="1"/>
</dbReference>
<keyword evidence="1 8" id="KW-0963">Cytoplasm</keyword>
<feature type="domain" description="PUA" evidence="9">
    <location>
        <begin position="278"/>
        <end position="357"/>
    </location>
</feature>
<evidence type="ECO:0000259" key="9">
    <source>
        <dbReference type="SMART" id="SM00359"/>
    </source>
</evidence>
<evidence type="ECO:0000256" key="3">
    <source>
        <dbReference type="ARBA" id="ARBA00022650"/>
    </source>
</evidence>
<feature type="binding site" evidence="8">
    <location>
        <position position="137"/>
    </location>
    <ligand>
        <name>substrate</name>
    </ligand>
</feature>
<keyword evidence="7 8" id="KW-0067">ATP-binding</keyword>
<dbReference type="PIRSF" id="PIRSF000729">
    <property type="entry name" value="GK"/>
    <property type="match status" value="1"/>
</dbReference>
<gene>
    <name evidence="8 10" type="primary">proB</name>
    <name evidence="10" type="ORF">MUS_1385</name>
</gene>
<dbReference type="EMBL" id="CP003332">
    <property type="protein sequence ID" value="AFJ61402.1"/>
    <property type="molecule type" value="Genomic_DNA"/>
</dbReference>
<dbReference type="GO" id="GO:0005829">
    <property type="term" value="C:cytosol"/>
    <property type="evidence" value="ECO:0007669"/>
    <property type="project" value="TreeGrafter"/>
</dbReference>
<accession>I2C428</accession>
<sequence>MMKKQRIVVKIGSSSLTNSNGSIDEAKIKEHTEAISLLKENGHEVILITSGAVAAGFSALGYPSRPVTIKGKQAAAAVGQTLLMQQYMDHLKRYGLTPAQILLTRNDFSKRERYRNAYATVMELLERGVVPIINENDSTSVEELTFGDNDMLSALVSGLIHADQLMILTDINGLYDANPNENPDANRFDYLNDITPELLGYAGSAGSKVGTGGMKSKLLAAQTALSLGVKVFIGTGSGREKLMGILDGKGDGTYIGDKDLSSVNNTRQWIMFHSPISGEIIIDGGAEQAMIHNGSSLLPAGVADVCGSFPKGAVVEVRGPGGIIGKGQTQYSSDEILEAKGKRSDQLSGTKQVEVIHRDDWVNLFDEGEHK</sequence>
<protein>
    <recommendedName>
        <fullName evidence="8">Glutamate 5-kinase</fullName>
        <ecNumber evidence="8">2.7.2.11</ecNumber>
    </recommendedName>
    <alternativeName>
        <fullName evidence="8">Gamma-glutamyl kinase</fullName>
        <shortName evidence="8">GK</shortName>
    </alternativeName>
</protein>
<comment type="similarity">
    <text evidence="8">Belongs to the glutamate 5-kinase family.</text>
</comment>
<feature type="binding site" evidence="8">
    <location>
        <position position="50"/>
    </location>
    <ligand>
        <name>substrate</name>
    </ligand>
</feature>
<dbReference type="Gene3D" id="3.40.1160.10">
    <property type="entry name" value="Acetylglutamate kinase-like"/>
    <property type="match status" value="1"/>
</dbReference>
<dbReference type="PATRIC" id="fig|1126211.3.peg.1311"/>
<dbReference type="FunFam" id="3.40.1160.10:FF:000018">
    <property type="entry name" value="Glutamate 5-kinase"/>
    <property type="match status" value="1"/>
</dbReference>
<comment type="catalytic activity">
    <reaction evidence="8">
        <text>L-glutamate + ATP = L-glutamyl 5-phosphate + ADP</text>
        <dbReference type="Rhea" id="RHEA:14877"/>
        <dbReference type="ChEBI" id="CHEBI:29985"/>
        <dbReference type="ChEBI" id="CHEBI:30616"/>
        <dbReference type="ChEBI" id="CHEBI:58274"/>
        <dbReference type="ChEBI" id="CHEBI:456216"/>
        <dbReference type="EC" id="2.7.2.11"/>
    </reaction>
</comment>
<dbReference type="GO" id="GO:0003723">
    <property type="term" value="F:RNA binding"/>
    <property type="evidence" value="ECO:0007669"/>
    <property type="project" value="InterPro"/>
</dbReference>
<dbReference type="InterPro" id="IPR011529">
    <property type="entry name" value="Glu_5kinase"/>
</dbReference>
<dbReference type="CDD" id="cd21157">
    <property type="entry name" value="PUA_G5K"/>
    <property type="match status" value="1"/>
</dbReference>
<evidence type="ECO:0000256" key="2">
    <source>
        <dbReference type="ARBA" id="ARBA00022605"/>
    </source>
</evidence>
<dbReference type="InterPro" id="IPR002478">
    <property type="entry name" value="PUA"/>
</dbReference>
<dbReference type="PROSITE" id="PS00902">
    <property type="entry name" value="GLUTAMATE_5_KINASE"/>
    <property type="match status" value="1"/>
</dbReference>
<dbReference type="InterPro" id="IPR001048">
    <property type="entry name" value="Asp/Glu/Uridylate_kinase"/>
</dbReference>
<dbReference type="InterPro" id="IPR001057">
    <property type="entry name" value="Glu/AcGlu_kinase"/>
</dbReference>
<dbReference type="SMART" id="SM00359">
    <property type="entry name" value="PUA"/>
    <property type="match status" value="1"/>
</dbReference>
<dbReference type="UniPathway" id="UPA00098">
    <property type="reaction ID" value="UER00359"/>
</dbReference>
<evidence type="ECO:0000256" key="6">
    <source>
        <dbReference type="ARBA" id="ARBA00022777"/>
    </source>
</evidence>
<dbReference type="InterPro" id="IPR015947">
    <property type="entry name" value="PUA-like_sf"/>
</dbReference>
<reference evidence="10 11" key="1">
    <citation type="journal article" date="2012" name="J. Biotechnol.">
        <title>Genome sequence of the plant growth promoting strain Bacillus amyloliquefaciens subsp. plantarum B9601-Y2 and expression of mersacidin and other secondary metabolites.</title>
        <authorList>
            <person name="He P."/>
            <person name="Hao K."/>
            <person name="Blom J."/>
            <person name="Ruckert C."/>
            <person name="Vater J."/>
            <person name="Mao Z."/>
            <person name="Wu Y."/>
            <person name="Hou M."/>
            <person name="He P."/>
            <person name="He Y."/>
            <person name="Borriss R."/>
        </authorList>
    </citation>
    <scope>NUCLEOTIDE SEQUENCE [LARGE SCALE GENOMIC DNA]</scope>
    <source>
        <strain evidence="10">Y2</strain>
    </source>
</reference>
<comment type="function">
    <text evidence="8">Catalyzes the transfer of a phosphate group to glutamate to form L-glutamate 5-phosphate.</text>
</comment>
<dbReference type="CDD" id="cd04242">
    <property type="entry name" value="AAK_G5K_ProB"/>
    <property type="match status" value="1"/>
</dbReference>
<dbReference type="InterPro" id="IPR019797">
    <property type="entry name" value="Glutamate_5-kinase_CS"/>
</dbReference>
<dbReference type="EC" id="2.7.2.11" evidence="8"/>
<dbReference type="AlphaFoldDB" id="I2C428"/>
<evidence type="ECO:0000256" key="8">
    <source>
        <dbReference type="HAMAP-Rule" id="MF_00456"/>
    </source>
</evidence>
<dbReference type="PROSITE" id="PS50890">
    <property type="entry name" value="PUA"/>
    <property type="match status" value="1"/>
</dbReference>
<organism evidence="10 11">
    <name type="scientific">Bacillus amyloliquefaciens (strain Y2)</name>
    <name type="common">Bacillus amyloliquefaciens subsp. plantarum (strain B9601-Y2)</name>
    <dbReference type="NCBI Taxonomy" id="1155777"/>
    <lineage>
        <taxon>Bacteria</taxon>
        <taxon>Bacillati</taxon>
        <taxon>Bacillota</taxon>
        <taxon>Bacilli</taxon>
        <taxon>Bacillales</taxon>
        <taxon>Bacillaceae</taxon>
        <taxon>Bacillus</taxon>
        <taxon>Bacillus amyloliquefaciens group</taxon>
    </lineage>
</organism>
<dbReference type="NCBIfam" id="TIGR01027">
    <property type="entry name" value="proB"/>
    <property type="match status" value="1"/>
</dbReference>
<comment type="pathway">
    <text evidence="8">Amino-acid biosynthesis; L-proline biosynthesis; L-glutamate 5-semialdehyde from L-glutamate: step 1/2.</text>
</comment>
<dbReference type="HAMAP" id="MF_00456">
    <property type="entry name" value="ProB"/>
    <property type="match status" value="1"/>
</dbReference>
<dbReference type="PANTHER" id="PTHR43654:SF1">
    <property type="entry name" value="ISOPENTENYL PHOSPHATE KINASE"/>
    <property type="match status" value="1"/>
</dbReference>
<name>I2C428_BACAY</name>
<dbReference type="Proteomes" id="UP000002878">
    <property type="component" value="Chromosome"/>
</dbReference>
<dbReference type="Pfam" id="PF01472">
    <property type="entry name" value="PUA"/>
    <property type="match status" value="1"/>
</dbReference>
<keyword evidence="2 8" id="KW-0028">Amino-acid biosynthesis</keyword>
<evidence type="ECO:0000256" key="5">
    <source>
        <dbReference type="ARBA" id="ARBA00022741"/>
    </source>
</evidence>
<evidence type="ECO:0000256" key="7">
    <source>
        <dbReference type="ARBA" id="ARBA00022840"/>
    </source>
</evidence>
<dbReference type="SUPFAM" id="SSF88697">
    <property type="entry name" value="PUA domain-like"/>
    <property type="match status" value="1"/>
</dbReference>
<feature type="binding site" evidence="8">
    <location>
        <begin position="211"/>
        <end position="217"/>
    </location>
    <ligand>
        <name>ATP</name>
        <dbReference type="ChEBI" id="CHEBI:30616"/>
    </ligand>
</feature>
<dbReference type="InterPro" id="IPR041739">
    <property type="entry name" value="G5K_ProB"/>
</dbReference>